<evidence type="ECO:0000313" key="3">
    <source>
        <dbReference type="Proteomes" id="UP000557392"/>
    </source>
</evidence>
<name>A0A7W6JTT5_9SPHN</name>
<sequence length="88" mass="9720">MLRGLLLAALSNGMPALFLAIALFDRDAQHADARVRVFVDRSFGRPSDDGNLIRIHRLRTLLTGGNFQEIDGKSIVSIFAASPWLEQV</sequence>
<feature type="chain" id="PRO_5030752040" evidence="1">
    <location>
        <begin position="21"/>
        <end position="88"/>
    </location>
</feature>
<reference evidence="2 3" key="1">
    <citation type="submission" date="2020-08" db="EMBL/GenBank/DDBJ databases">
        <title>Genomic Encyclopedia of Type Strains, Phase IV (KMG-IV): sequencing the most valuable type-strain genomes for metagenomic binning, comparative biology and taxonomic classification.</title>
        <authorList>
            <person name="Goeker M."/>
        </authorList>
    </citation>
    <scope>NUCLEOTIDE SEQUENCE [LARGE SCALE GENOMIC DNA]</scope>
    <source>
        <strain evidence="2 3">DSM 101806</strain>
    </source>
</reference>
<proteinExistence type="predicted"/>
<organism evidence="2 3">
    <name type="scientific">Sphingomonas kyeonggiensis</name>
    <dbReference type="NCBI Taxonomy" id="1268553"/>
    <lineage>
        <taxon>Bacteria</taxon>
        <taxon>Pseudomonadati</taxon>
        <taxon>Pseudomonadota</taxon>
        <taxon>Alphaproteobacteria</taxon>
        <taxon>Sphingomonadales</taxon>
        <taxon>Sphingomonadaceae</taxon>
        <taxon>Sphingomonas</taxon>
    </lineage>
</organism>
<keyword evidence="1" id="KW-0732">Signal</keyword>
<evidence type="ECO:0000256" key="1">
    <source>
        <dbReference type="SAM" id="SignalP"/>
    </source>
</evidence>
<gene>
    <name evidence="2" type="ORF">GGR46_003011</name>
</gene>
<accession>A0A7W6JTT5</accession>
<dbReference type="Proteomes" id="UP000557392">
    <property type="component" value="Unassembled WGS sequence"/>
</dbReference>
<comment type="caution">
    <text evidence="2">The sequence shown here is derived from an EMBL/GenBank/DDBJ whole genome shotgun (WGS) entry which is preliminary data.</text>
</comment>
<dbReference type="EMBL" id="JACIEH010000002">
    <property type="protein sequence ID" value="MBB4099447.1"/>
    <property type="molecule type" value="Genomic_DNA"/>
</dbReference>
<keyword evidence="3" id="KW-1185">Reference proteome</keyword>
<dbReference type="RefSeq" id="WP_183998711.1">
    <property type="nucleotide sequence ID" value="NZ_JACIEH010000002.1"/>
</dbReference>
<feature type="signal peptide" evidence="1">
    <location>
        <begin position="1"/>
        <end position="20"/>
    </location>
</feature>
<dbReference type="AlphaFoldDB" id="A0A7W6JTT5"/>
<evidence type="ECO:0000313" key="2">
    <source>
        <dbReference type="EMBL" id="MBB4099447.1"/>
    </source>
</evidence>
<protein>
    <submittedName>
        <fullName evidence="2">Uncharacterized protein</fullName>
    </submittedName>
</protein>